<feature type="region of interest" description="Disordered" evidence="23">
    <location>
        <begin position="1308"/>
        <end position="1330"/>
    </location>
</feature>
<dbReference type="SUPFAM" id="SSF52777">
    <property type="entry name" value="CoA-dependent acyltransferases"/>
    <property type="match status" value="2"/>
</dbReference>
<evidence type="ECO:0000256" key="3">
    <source>
        <dbReference type="ARBA" id="ARBA00005194"/>
    </source>
</evidence>
<dbReference type="GO" id="GO:0004312">
    <property type="term" value="F:fatty acid synthase activity"/>
    <property type="evidence" value="ECO:0007669"/>
    <property type="project" value="TreeGrafter"/>
</dbReference>
<keyword evidence="27" id="KW-1185">Reference proteome</keyword>
<evidence type="ECO:0000256" key="10">
    <source>
        <dbReference type="ARBA" id="ARBA00023002"/>
    </source>
</evidence>
<evidence type="ECO:0000256" key="15">
    <source>
        <dbReference type="ARBA" id="ARBA00052119"/>
    </source>
</evidence>
<comment type="cofactor">
    <cofactor evidence="1">
        <name>NADP(+)</name>
        <dbReference type="ChEBI" id="CHEBI:58349"/>
    </cofactor>
</comment>
<evidence type="ECO:0000256" key="4">
    <source>
        <dbReference type="ARBA" id="ARBA00006484"/>
    </source>
</evidence>
<dbReference type="STRING" id="391936.S7S_05310"/>
<gene>
    <name evidence="26" type="ORF">S7S_05310</name>
</gene>
<dbReference type="InterPro" id="IPR001242">
    <property type="entry name" value="Condensation_dom"/>
</dbReference>
<keyword evidence="11" id="KW-0443">Lipid metabolism</keyword>
<keyword evidence="7" id="KW-0808">Transferase</keyword>
<organism evidence="26 27">
    <name type="scientific">Isoalcanivorax pacificus W11-5</name>
    <dbReference type="NCBI Taxonomy" id="391936"/>
    <lineage>
        <taxon>Bacteria</taxon>
        <taxon>Pseudomonadati</taxon>
        <taxon>Pseudomonadota</taxon>
        <taxon>Gammaproteobacteria</taxon>
        <taxon>Oceanospirillales</taxon>
        <taxon>Alcanivoracaceae</taxon>
        <taxon>Isoalcanivorax</taxon>
    </lineage>
</organism>
<dbReference type="Pfam" id="PF00550">
    <property type="entry name" value="PP-binding"/>
    <property type="match status" value="1"/>
</dbReference>
<comment type="catalytic activity">
    <reaction evidence="15">
        <text>docosanoyl-[(phenol)carboxyphthiodiolenone synthase] + 2 (S)-methylmalonyl-CoA + 3 malonyl-CoA + 5 NADPH + 10 H(+) = C34-carboxyphthiodiolenone-[(phenol)carboxyphthiodiolenone synthase] + 5 CO2 + 5 NADP(+) + 5 CoA + 2 H2O</text>
        <dbReference type="Rhea" id="RHEA:57752"/>
        <dbReference type="Rhea" id="RHEA-COMP:14987"/>
        <dbReference type="Rhea" id="RHEA-COMP:14988"/>
        <dbReference type="ChEBI" id="CHEBI:15377"/>
        <dbReference type="ChEBI" id="CHEBI:15378"/>
        <dbReference type="ChEBI" id="CHEBI:16526"/>
        <dbReference type="ChEBI" id="CHEBI:57287"/>
        <dbReference type="ChEBI" id="CHEBI:57327"/>
        <dbReference type="ChEBI" id="CHEBI:57384"/>
        <dbReference type="ChEBI" id="CHEBI:57783"/>
        <dbReference type="ChEBI" id="CHEBI:58349"/>
        <dbReference type="ChEBI" id="CHEBI:142237"/>
        <dbReference type="ChEBI" id="CHEBI:142238"/>
        <dbReference type="EC" id="2.3.1.292"/>
    </reaction>
</comment>
<dbReference type="SMART" id="SM00822">
    <property type="entry name" value="PKS_KR"/>
    <property type="match status" value="1"/>
</dbReference>
<dbReference type="InterPro" id="IPR020841">
    <property type="entry name" value="PKS_Beta-ketoAc_synthase_dom"/>
</dbReference>
<keyword evidence="6" id="KW-0597">Phosphoprotein</keyword>
<dbReference type="PROSITE" id="PS52004">
    <property type="entry name" value="KS3_2"/>
    <property type="match status" value="1"/>
</dbReference>
<dbReference type="KEGG" id="apac:S7S_05310"/>
<evidence type="ECO:0000256" key="6">
    <source>
        <dbReference type="ARBA" id="ARBA00022553"/>
    </source>
</evidence>
<name>A0A0B4XMD0_9GAMM</name>
<dbReference type="FunFam" id="1.10.1200.10:FF:000005">
    <property type="entry name" value="Nonribosomal peptide synthetase 1"/>
    <property type="match status" value="1"/>
</dbReference>
<proteinExistence type="inferred from homology"/>
<dbReference type="Gene3D" id="1.10.1200.10">
    <property type="entry name" value="ACP-like"/>
    <property type="match status" value="1"/>
</dbReference>
<reference evidence="26 27" key="1">
    <citation type="journal article" date="2012" name="J. Bacteriol.">
        <title>Genome sequence of an alkane-degrading bacterium, Alcanivorax pacificus type strain W11-5, isolated from deep sea sediment.</title>
        <authorList>
            <person name="Lai Q."/>
            <person name="Shao Z."/>
        </authorList>
    </citation>
    <scope>NUCLEOTIDE SEQUENCE [LARGE SCALE GENOMIC DNA]</scope>
    <source>
        <strain evidence="26 27">W11-5</strain>
    </source>
</reference>
<dbReference type="PROSITE" id="PS00606">
    <property type="entry name" value="KS3_1"/>
    <property type="match status" value="1"/>
</dbReference>
<comment type="similarity">
    <text evidence="4">Belongs to the short-chain dehydrogenases/reductases (SDR) family.</text>
</comment>
<keyword evidence="5" id="KW-0596">Phosphopantetheine</keyword>
<comment type="catalytic activity">
    <reaction evidence="16">
        <text>icosanoyl-[(phenol)carboxyphthiodiolenone synthase] + 2 (S)-methylmalonyl-CoA + 3 malonyl-CoA + 5 NADPH + 10 H(+) = C32-carboxyphthiodiolenone-[(phenol)carboxyphthiodiolenone synthase] + 5 CO2 + 5 NADP(+) + 5 CoA + 2 H2O</text>
        <dbReference type="Rhea" id="RHEA:57748"/>
        <dbReference type="Rhea" id="RHEA-COMP:14985"/>
        <dbReference type="Rhea" id="RHEA-COMP:14986"/>
        <dbReference type="ChEBI" id="CHEBI:15377"/>
        <dbReference type="ChEBI" id="CHEBI:15378"/>
        <dbReference type="ChEBI" id="CHEBI:16526"/>
        <dbReference type="ChEBI" id="CHEBI:57287"/>
        <dbReference type="ChEBI" id="CHEBI:57327"/>
        <dbReference type="ChEBI" id="CHEBI:57384"/>
        <dbReference type="ChEBI" id="CHEBI:57783"/>
        <dbReference type="ChEBI" id="CHEBI:58349"/>
        <dbReference type="ChEBI" id="CHEBI:87848"/>
        <dbReference type="ChEBI" id="CHEBI:142236"/>
        <dbReference type="EC" id="2.3.1.292"/>
    </reaction>
</comment>
<comment type="function">
    <text evidence="17">Part of the PpsABCDE complex involved in the biosynthesis of the lipid core common to phthiocerols and phenolphthiocerols by successive additions of malonyl-CoA or methylmalonyl-CoA extender units. PpsA can accept as substrate the activated forms of either icosanoyl (C20), docosanoyl (C22) or lignoceroyl (C24) groups from FadD26, or a (4-hydroxyphenyl)-C17 or (4-hydroxyphenyl)-C19 fatty acyl from FadD29. PpsA initiates the biosynthesis and extends its substrate using a malonyl-CoA extender unit. The PpsB and PpsC proteins add the second and third malonyl-CoA extender units. PpsD adds an (R)-methylmalonyl unit and PpsE adds a second (R)-methylmalonyl unit. The incorporation of the methylmalonyl units results in formation of two branched methyl groups in the elongated product.</text>
</comment>
<dbReference type="InterPro" id="IPR014030">
    <property type="entry name" value="Ketoacyl_synth_N"/>
</dbReference>
<evidence type="ECO:0000256" key="21">
    <source>
        <dbReference type="ARBA" id="ARBA00078169"/>
    </source>
</evidence>
<dbReference type="Gene3D" id="3.30.559.30">
    <property type="entry name" value="Nonribosomal peptide synthetase, condensation domain"/>
    <property type="match status" value="1"/>
</dbReference>
<dbReference type="Gene3D" id="3.40.47.10">
    <property type="match status" value="1"/>
</dbReference>
<dbReference type="OrthoDB" id="9778690at2"/>
<dbReference type="GO" id="GO:0016706">
    <property type="term" value="F:2-oxoglutarate-dependent dioxygenase activity"/>
    <property type="evidence" value="ECO:0007669"/>
    <property type="project" value="UniProtKB-ARBA"/>
</dbReference>
<evidence type="ECO:0000256" key="16">
    <source>
        <dbReference type="ARBA" id="ARBA00052745"/>
    </source>
</evidence>
<dbReference type="GO" id="GO:0004315">
    <property type="term" value="F:3-oxoacyl-[acyl-carrier-protein] synthase activity"/>
    <property type="evidence" value="ECO:0007669"/>
    <property type="project" value="InterPro"/>
</dbReference>
<dbReference type="SMART" id="SM00827">
    <property type="entry name" value="PKS_AT"/>
    <property type="match status" value="1"/>
</dbReference>
<dbReference type="InterPro" id="IPR042098">
    <property type="entry name" value="TauD-like_sf"/>
</dbReference>
<evidence type="ECO:0000256" key="1">
    <source>
        <dbReference type="ARBA" id="ARBA00001937"/>
    </source>
</evidence>
<dbReference type="SUPFAM" id="SSF52151">
    <property type="entry name" value="FabD/lysophospholipase-like"/>
    <property type="match status" value="1"/>
</dbReference>
<dbReference type="InterPro" id="IPR036736">
    <property type="entry name" value="ACP-like_sf"/>
</dbReference>
<keyword evidence="10" id="KW-0560">Oxidoreductase</keyword>
<dbReference type="InterPro" id="IPR023213">
    <property type="entry name" value="CAT-like_dom_sf"/>
</dbReference>
<dbReference type="SMART" id="SM00825">
    <property type="entry name" value="PKS_KS"/>
    <property type="match status" value="1"/>
</dbReference>
<comment type="catalytic activity">
    <reaction evidence="14">
        <text>19-(4-hydroxyphenyl)nonadecanoyl-[(phenol)carboxyphthiodiolenone synthase] + 2 (S)-methylmalonyl-CoA + 3 malonyl-CoA + 5 NADPH + 10 H(+) = C37-(phenol)carboxyphthiodiolenone-[(phenol)carboxyphthiodiolenone synthase] + 5 CO2 + 5 NADP(+) + 5 CoA + 2 H2O</text>
        <dbReference type="Rhea" id="RHEA:57760"/>
        <dbReference type="Rhea" id="RHEA-COMP:14273"/>
        <dbReference type="Rhea" id="RHEA-COMP:14990"/>
        <dbReference type="ChEBI" id="CHEBI:15377"/>
        <dbReference type="ChEBI" id="CHEBI:15378"/>
        <dbReference type="ChEBI" id="CHEBI:16526"/>
        <dbReference type="ChEBI" id="CHEBI:57287"/>
        <dbReference type="ChEBI" id="CHEBI:57327"/>
        <dbReference type="ChEBI" id="CHEBI:57384"/>
        <dbReference type="ChEBI" id="CHEBI:57783"/>
        <dbReference type="ChEBI" id="CHEBI:58349"/>
        <dbReference type="ChEBI" id="CHEBI:133301"/>
        <dbReference type="ChEBI" id="CHEBI:142260"/>
        <dbReference type="EC" id="2.3.1.292"/>
    </reaction>
</comment>
<dbReference type="SUPFAM" id="SSF55048">
    <property type="entry name" value="Probable ACP-binding domain of malonyl-CoA ACP transacylase"/>
    <property type="match status" value="1"/>
</dbReference>
<dbReference type="InterPro" id="IPR036291">
    <property type="entry name" value="NAD(P)-bd_dom_sf"/>
</dbReference>
<keyword evidence="9" id="KW-0521">NADP</keyword>
<comment type="catalytic activity">
    <reaction evidence="13">
        <text>17-(4-hydroxyphenyl)heptadecanoyl-[(phenol)carboxyphthiodiolenone synthase] + 2 (S)-methylmalonyl-CoA + 3 malonyl-CoA + 5 NADPH + 10 H(+) = C35-(phenol)carboxyphthiodiolenone-[(phenol)carboxyphthiodiolenone synthase] + 5 CO2 + 5 NADP(+) + 5 CoA + 2 H2O</text>
        <dbReference type="Rhea" id="RHEA:57756"/>
        <dbReference type="Rhea" id="RHEA-COMP:14272"/>
        <dbReference type="Rhea" id="RHEA-COMP:14989"/>
        <dbReference type="ChEBI" id="CHEBI:15377"/>
        <dbReference type="ChEBI" id="CHEBI:15378"/>
        <dbReference type="ChEBI" id="CHEBI:16526"/>
        <dbReference type="ChEBI" id="CHEBI:57287"/>
        <dbReference type="ChEBI" id="CHEBI:57327"/>
        <dbReference type="ChEBI" id="CHEBI:57384"/>
        <dbReference type="ChEBI" id="CHEBI:57783"/>
        <dbReference type="ChEBI" id="CHEBI:58349"/>
        <dbReference type="ChEBI" id="CHEBI:133300"/>
        <dbReference type="ChEBI" id="CHEBI:142259"/>
        <dbReference type="EC" id="2.3.1.292"/>
    </reaction>
</comment>
<dbReference type="InterPro" id="IPR014043">
    <property type="entry name" value="Acyl_transferase_dom"/>
</dbReference>
<dbReference type="InterPro" id="IPR013968">
    <property type="entry name" value="PKS_KR"/>
</dbReference>
<dbReference type="InterPro" id="IPR016036">
    <property type="entry name" value="Malonyl_transacylase_ACP-bd"/>
</dbReference>
<dbReference type="Gene3D" id="3.40.366.10">
    <property type="entry name" value="Malonyl-Coenzyme A Acyl Carrier Protein, domain 2"/>
    <property type="match status" value="1"/>
</dbReference>
<dbReference type="InterPro" id="IPR001227">
    <property type="entry name" value="Ac_transferase_dom_sf"/>
</dbReference>
<evidence type="ECO:0000256" key="7">
    <source>
        <dbReference type="ARBA" id="ARBA00022679"/>
    </source>
</evidence>
<dbReference type="EC" id="2.3.1.292" evidence="18"/>
<dbReference type="InterPro" id="IPR016035">
    <property type="entry name" value="Acyl_Trfase/lysoPLipase"/>
</dbReference>
<evidence type="ECO:0000256" key="20">
    <source>
        <dbReference type="ARBA" id="ARBA00075053"/>
    </source>
</evidence>
<dbReference type="InterPro" id="IPR020806">
    <property type="entry name" value="PKS_PP-bd"/>
</dbReference>
<evidence type="ECO:0000256" key="19">
    <source>
        <dbReference type="ARBA" id="ARBA00073623"/>
    </source>
</evidence>
<evidence type="ECO:0000256" key="12">
    <source>
        <dbReference type="ARBA" id="ARBA00023268"/>
    </source>
</evidence>
<dbReference type="InterPro" id="IPR057326">
    <property type="entry name" value="KR_dom"/>
</dbReference>
<dbReference type="SUPFAM" id="SSF51735">
    <property type="entry name" value="NAD(P)-binding Rossmann-fold domains"/>
    <property type="match status" value="2"/>
</dbReference>
<accession>A0A0B4XMD0</accession>
<comment type="cofactor">
    <cofactor evidence="2">
        <name>pantetheine 4'-phosphate</name>
        <dbReference type="ChEBI" id="CHEBI:47942"/>
    </cofactor>
</comment>
<dbReference type="GO" id="GO:0034081">
    <property type="term" value="C:polyketide synthase complex"/>
    <property type="evidence" value="ECO:0007669"/>
    <property type="project" value="UniProtKB-ARBA"/>
</dbReference>
<dbReference type="InterPro" id="IPR014031">
    <property type="entry name" value="Ketoacyl_synth_C"/>
</dbReference>
<dbReference type="GO" id="GO:0031177">
    <property type="term" value="F:phosphopantetheine binding"/>
    <property type="evidence" value="ECO:0007669"/>
    <property type="project" value="InterPro"/>
</dbReference>
<dbReference type="HOGENOM" id="CLU_000022_16_14_6"/>
<dbReference type="InterPro" id="IPR003819">
    <property type="entry name" value="TauD/TfdA-like"/>
</dbReference>
<dbReference type="CDD" id="cd19531">
    <property type="entry name" value="LCL_NRPS-like"/>
    <property type="match status" value="1"/>
</dbReference>
<dbReference type="SUPFAM" id="SSF51197">
    <property type="entry name" value="Clavaminate synthase-like"/>
    <property type="match status" value="1"/>
</dbReference>
<evidence type="ECO:0000259" key="25">
    <source>
        <dbReference type="PROSITE" id="PS52004"/>
    </source>
</evidence>
<dbReference type="UniPathway" id="UPA00094"/>
<evidence type="ECO:0000313" key="26">
    <source>
        <dbReference type="EMBL" id="AJD47482.1"/>
    </source>
</evidence>
<dbReference type="Pfam" id="PF02668">
    <property type="entry name" value="TauD"/>
    <property type="match status" value="1"/>
</dbReference>
<feature type="domain" description="Carrier" evidence="24">
    <location>
        <begin position="1330"/>
        <end position="1405"/>
    </location>
</feature>
<dbReference type="GO" id="GO:0006633">
    <property type="term" value="P:fatty acid biosynthetic process"/>
    <property type="evidence" value="ECO:0007669"/>
    <property type="project" value="UniProtKB-UniPathway"/>
</dbReference>
<dbReference type="Proteomes" id="UP000006764">
    <property type="component" value="Chromosome"/>
</dbReference>
<dbReference type="PANTHER" id="PTHR43775">
    <property type="entry name" value="FATTY ACID SYNTHASE"/>
    <property type="match status" value="1"/>
</dbReference>
<evidence type="ECO:0000256" key="22">
    <source>
        <dbReference type="ARBA" id="ARBA00084020"/>
    </source>
</evidence>
<protein>
    <recommendedName>
        <fullName evidence="19">Phenolphthiocerol/phthiocerol polyketide synthase subunit E</fullName>
        <ecNumber evidence="18">2.3.1.292</ecNumber>
    </recommendedName>
    <alternativeName>
        <fullName evidence="21">(Phenol)carboxyphthiodiolenone synthase subunit E</fullName>
    </alternativeName>
    <alternativeName>
        <fullName evidence="22">Beta-ketoacyl-acyl-carrier-protein synthase I</fullName>
    </alternativeName>
    <alternativeName>
        <fullName evidence="20">Phthiocerol synthesis polyketide synthase type I PpsE</fullName>
    </alternativeName>
</protein>
<dbReference type="Pfam" id="PF00668">
    <property type="entry name" value="Condensation"/>
    <property type="match status" value="1"/>
</dbReference>
<dbReference type="InterPro" id="IPR050091">
    <property type="entry name" value="PKS_NRPS_Biosynth_Enz"/>
</dbReference>
<evidence type="ECO:0000256" key="17">
    <source>
        <dbReference type="ARBA" id="ARBA00058455"/>
    </source>
</evidence>
<dbReference type="Pfam" id="PF16197">
    <property type="entry name" value="KAsynt_C_assoc"/>
    <property type="match status" value="1"/>
</dbReference>
<dbReference type="Gene3D" id="3.60.130.10">
    <property type="entry name" value="Clavaminate synthase-like"/>
    <property type="match status" value="1"/>
</dbReference>
<dbReference type="EMBL" id="CP004387">
    <property type="protein sequence ID" value="AJD47482.1"/>
    <property type="molecule type" value="Genomic_DNA"/>
</dbReference>
<dbReference type="Pfam" id="PF00109">
    <property type="entry name" value="ketoacyl-synt"/>
    <property type="match status" value="1"/>
</dbReference>
<evidence type="ECO:0000256" key="13">
    <source>
        <dbReference type="ARBA" id="ARBA00050973"/>
    </source>
</evidence>
<dbReference type="CDD" id="cd08953">
    <property type="entry name" value="KR_2_SDR_x"/>
    <property type="match status" value="1"/>
</dbReference>
<evidence type="ECO:0000313" key="27">
    <source>
        <dbReference type="Proteomes" id="UP000006764"/>
    </source>
</evidence>
<evidence type="ECO:0000256" key="14">
    <source>
        <dbReference type="ARBA" id="ARBA00051971"/>
    </source>
</evidence>
<sequence>MNDLASAVPVLDANPPQHVNGMEIAIVGLAGRFPGAADVAQFWRNLRDGVCAIRCLSDEALRERGVSAAQWQDPEFVRAVAELEGLDQFDAGFFGYTPGDAAQLDPQQRLFLEVAWQALSHAGYAPHSAPVATGVFAGSGASLYLMRHLLPGVDLHNGRDIASLIGLMNANDKDALASRVAYKLGLRGPAVSVQTACSTSLVAVHLACRSLLDFDTDMALAGGVSLNLLQQAGYFYQPGAILSPDGYCRAFDARAGGTVVGSGAGVVVLKRLDDALADGDTVHAVIKSSAINNDGADKIGYTAPSVQGQADVIRAAHALADIDPRSISYLEAHGTGTMLGDPVEVAALTQAFRAHTDDTGFCALGSVKTNVGHLDAAAGVTGLIKTVLMLRHRTLVPSLHFQAPNPQIDFAGSPFVVSTATRDWPAGDTPRRAGVSSFGMGGTNAHLLLEEAPAVPQPAPQKQWRLFPLSARSDTARQHSIDALAADLATQSAADVAHTLAHGRAAFERRAVALAEDIEGLRTALNKDSLLRGRVLSDAPSVAFLFPGQGAQHPGMCETLYRDEAVFRDTLNDCCDRIQSLTGTDLRPLLYPPAAHHDAAAEKLSHTLLTQPALFSVCYALARFWQSRGVEPDAMLGHSIGEYVAACLAGVFSLDDALRVVCARGRLLQDTAPGAMLAIQLDQAALSPWLADTGCDLAAVNAGDRCVAAGPVPAIENLAQALAQEQVPVQRLHVSHAFHSAQVESMLPAFRDVLANVTLQPPAIPFVSNVTGTWITPAQATSVDYWLQHVRGTVRFADGLTALLEKTDRVLLECGPGDTLMSLARQHPAQAGRPLLASQCHPRRQQDNPLQPLRCLAQLWIAGLPVLPVWREEDNARRIPLPGYPFERRRYWVDAAPGKHTVQDDGLAVPFWQRADEMVEKPAPRRVALFGEASALRDALASVLNDAGHSVTEPEQADVVVLLPSAAPHTEWLSLLPRLSGDCLLCAVTEGIFDVTGTEPLHPEQAVMLGLCNVVPQEYPALRCRLIDIQRDGLPPALLAREILASGKESPVALRGQHRWLRSLQPLPAHGDASRLRRGGVYLITGGNGGVGQVLARYLAHSWQAKVALLSRQAQRVDAGMLAVQADVTDAASLDAAVRAVQQEFGDIHGVIHAAGLPGDGALDSLTPEKMAQVMAPKVSGTRHLIGALQRSGQSMPDFVLLCSSLASFTAGSGKGAYAAANACQDALSAALRRDTGYPVCAVNWDGWRAIGMAAGLALPDGIGLTAEQGSAALARLLSGPVRAQVLVSNQPLSRRLRADADALLDALGDDTAPPGEHQPRPALDTPYVAPDTDTARRLADIWQDVLGMAPIGLHDNLFELGGDSLLAVRMLARVRTALQVTVPPTVFFRDPTLAGLVSALGGQDDTPQQPITPVDRRGALPLAPVQQRLWLVDRLAGPADRSAYNLPAMLSLTGELSAEKLADSLNALLRRHESLRTVYPENGHGDAVAHILPSLTLTLTQTDLTPLCGTAQARELDALYRRVAETPFDLAKGPLLRAHLVTLAPRAYRLILAIHHIVFDGWSAAVFVRELSALYASLRDGTDAGLPVLGVQYVDYAHWHHTRLAKSRDTDLAFWRGYLDKAPPLSTVPPDHARPPVASQAGDALRFTLDGTQRDALASLARAQGTTLFTVLLAAFAIVLHRHTDAADLVIGTDVAGRPDPALDHLIGFFVNVVPIRARLAQAAQPFSDYLAGLREQVLRAFDHQELPFDQLVEALGIPRERSRNPLVQVLFVLQNTPPLRFALPGLEVAVVPQPRTESKFDLAVFVNEEDDGLRVEWVYATALYERTTQQALSDAWRTVLTAVAATPQASVETLYTPPQGRETVMRDTRTLNKLDKLSKLGNLPGKARPAGPVRQAPLQAARPFPLLVEARDPDLDPFAWAAAQRASLHAALCRHGGILFRGFALGTPQEFERFAEIIEPALYGSYGDLPKKEGGRNTYRSTPYPEKQMILYHNESAHLEKWPRKQLFFCEQPSPVGGATPIVDCREMLTRLPPEIVREFEQRGLLYVRTFTRNLDVSWRDFYKTDNRAEVEQRLRDAGIDWQWLGDDELQTRTRCPAVIRHPETGERVFFNQVQLHHAACLEDGVRDDLIATVGEARLPRNVLYGDGDVIPDEVMAIVGDAYEACAVRFDWQRGDVVLLDNMLAAHARDPYEGPRRIVVAMGDMFARADLS</sequence>
<dbReference type="InterPro" id="IPR006162">
    <property type="entry name" value="Ppantetheine_attach_site"/>
</dbReference>
<dbReference type="Gene3D" id="3.30.70.3290">
    <property type="match status" value="1"/>
</dbReference>
<dbReference type="FunFam" id="3.40.47.10:FF:000042">
    <property type="entry name" value="Polyketide synthase Pks13"/>
    <property type="match status" value="1"/>
</dbReference>
<dbReference type="Gene3D" id="3.30.559.10">
    <property type="entry name" value="Chloramphenicol acetyltransferase-like domain"/>
    <property type="match status" value="1"/>
</dbReference>
<dbReference type="Pfam" id="PF00698">
    <property type="entry name" value="Acyl_transf_1"/>
    <property type="match status" value="1"/>
</dbReference>
<dbReference type="InterPro" id="IPR009081">
    <property type="entry name" value="PP-bd_ACP"/>
</dbReference>
<dbReference type="SUPFAM" id="SSF47336">
    <property type="entry name" value="ACP-like"/>
    <property type="match status" value="1"/>
</dbReference>
<dbReference type="RefSeq" id="WP_008737432.1">
    <property type="nucleotide sequence ID" value="NZ_CP004387.1"/>
</dbReference>
<feature type="domain" description="Ketosynthase family 3 (KS3)" evidence="25">
    <location>
        <begin position="21"/>
        <end position="451"/>
    </location>
</feature>
<evidence type="ECO:0000259" key="24">
    <source>
        <dbReference type="PROSITE" id="PS50075"/>
    </source>
</evidence>
<dbReference type="Gene3D" id="3.40.50.720">
    <property type="entry name" value="NAD(P)-binding Rossmann-like Domain"/>
    <property type="match status" value="1"/>
</dbReference>
<dbReference type="InterPro" id="IPR018201">
    <property type="entry name" value="Ketoacyl_synth_AS"/>
</dbReference>
<dbReference type="SMART" id="SM00823">
    <property type="entry name" value="PKS_PP"/>
    <property type="match status" value="1"/>
</dbReference>
<dbReference type="Pfam" id="PF02801">
    <property type="entry name" value="Ketoacyl-synt_C"/>
    <property type="match status" value="1"/>
</dbReference>
<dbReference type="PANTHER" id="PTHR43775:SF51">
    <property type="entry name" value="INACTIVE PHENOLPHTHIOCEROL SYNTHESIS POLYKETIDE SYNTHASE TYPE I PKS1-RELATED"/>
    <property type="match status" value="1"/>
</dbReference>
<evidence type="ECO:0000256" key="9">
    <source>
        <dbReference type="ARBA" id="ARBA00022857"/>
    </source>
</evidence>
<dbReference type="InterPro" id="IPR032821">
    <property type="entry name" value="PKS_assoc"/>
</dbReference>
<dbReference type="InterPro" id="IPR016039">
    <property type="entry name" value="Thiolase-like"/>
</dbReference>
<evidence type="ECO:0000256" key="5">
    <source>
        <dbReference type="ARBA" id="ARBA00022450"/>
    </source>
</evidence>
<evidence type="ECO:0000256" key="2">
    <source>
        <dbReference type="ARBA" id="ARBA00001957"/>
    </source>
</evidence>
<keyword evidence="8" id="KW-0276">Fatty acid metabolism</keyword>
<evidence type="ECO:0000256" key="18">
    <source>
        <dbReference type="ARBA" id="ARBA00066974"/>
    </source>
</evidence>
<dbReference type="PROSITE" id="PS00012">
    <property type="entry name" value="PHOSPHOPANTETHEINE"/>
    <property type="match status" value="1"/>
</dbReference>
<dbReference type="CDD" id="cd00833">
    <property type="entry name" value="PKS"/>
    <property type="match status" value="1"/>
</dbReference>
<keyword evidence="12" id="KW-0511">Multifunctional enzyme</keyword>
<dbReference type="SUPFAM" id="SSF53901">
    <property type="entry name" value="Thiolase-like"/>
    <property type="match status" value="1"/>
</dbReference>
<dbReference type="PROSITE" id="PS50075">
    <property type="entry name" value="CARRIER"/>
    <property type="match status" value="1"/>
</dbReference>
<evidence type="ECO:0000256" key="8">
    <source>
        <dbReference type="ARBA" id="ARBA00022832"/>
    </source>
</evidence>
<evidence type="ECO:0000256" key="23">
    <source>
        <dbReference type="SAM" id="MobiDB-lite"/>
    </source>
</evidence>
<evidence type="ECO:0000256" key="11">
    <source>
        <dbReference type="ARBA" id="ARBA00023098"/>
    </source>
</evidence>
<dbReference type="Pfam" id="PF08659">
    <property type="entry name" value="KR"/>
    <property type="match status" value="1"/>
</dbReference>
<comment type="pathway">
    <text evidence="3">Lipid metabolism; fatty acid biosynthesis.</text>
</comment>